<evidence type="ECO:0000313" key="2">
    <source>
        <dbReference type="EMBL" id="MFC6769743.1"/>
    </source>
</evidence>
<feature type="compositionally biased region" description="Basic residues" evidence="1">
    <location>
        <begin position="14"/>
        <end position="23"/>
    </location>
</feature>
<dbReference type="EMBL" id="JBHSWV010000810">
    <property type="protein sequence ID" value="MFC6769743.1"/>
    <property type="molecule type" value="Genomic_DNA"/>
</dbReference>
<comment type="caution">
    <text evidence="2">The sequence shown here is derived from an EMBL/GenBank/DDBJ whole genome shotgun (WGS) entry which is preliminary data.</text>
</comment>
<evidence type="ECO:0000256" key="1">
    <source>
        <dbReference type="SAM" id="MobiDB-lite"/>
    </source>
</evidence>
<gene>
    <name evidence="2" type="ORF">ACFQE6_33285</name>
</gene>
<accession>A0ABD5T2L7</accession>
<feature type="region of interest" description="Disordered" evidence="1">
    <location>
        <begin position="1"/>
        <end position="33"/>
    </location>
</feature>
<organism evidence="2 3">
    <name type="scientific">Natrinema soli</name>
    <dbReference type="NCBI Taxonomy" id="1930624"/>
    <lineage>
        <taxon>Archaea</taxon>
        <taxon>Methanobacteriati</taxon>
        <taxon>Methanobacteriota</taxon>
        <taxon>Stenosarchaea group</taxon>
        <taxon>Halobacteria</taxon>
        <taxon>Halobacteriales</taxon>
        <taxon>Natrialbaceae</taxon>
        <taxon>Natrinema</taxon>
    </lineage>
</organism>
<feature type="non-terminal residue" evidence="2">
    <location>
        <position position="1"/>
    </location>
</feature>
<reference evidence="2 3" key="1">
    <citation type="journal article" date="2019" name="Int. J. Syst. Evol. Microbiol.">
        <title>The Global Catalogue of Microorganisms (GCM) 10K type strain sequencing project: providing services to taxonomists for standard genome sequencing and annotation.</title>
        <authorList>
            <consortium name="The Broad Institute Genomics Platform"/>
            <consortium name="The Broad Institute Genome Sequencing Center for Infectious Disease"/>
            <person name="Wu L."/>
            <person name="Ma J."/>
        </authorList>
    </citation>
    <scope>NUCLEOTIDE SEQUENCE [LARGE SCALE GENOMIC DNA]</scope>
    <source>
        <strain evidence="2 3">LMG 29247</strain>
    </source>
</reference>
<name>A0ABD5T2L7_9EURY</name>
<sequence>PARDREGTGDSQPARHRVVRSTRGHSPPGAAHAGVAHRVESVIGGPRCPDLFFLVAEEFPDQMLAAIGHVAADRGLFGRGRGGGWLTRSLGLSGRRLGVVQFGMTPIVMITFSQVSTARLSSASRR</sequence>
<dbReference type="RefSeq" id="WP_273742354.1">
    <property type="nucleotide sequence ID" value="NZ_JAQIVI010000810.1"/>
</dbReference>
<keyword evidence="3" id="KW-1185">Reference proteome</keyword>
<dbReference type="Proteomes" id="UP001596383">
    <property type="component" value="Unassembled WGS sequence"/>
</dbReference>
<dbReference type="AlphaFoldDB" id="A0ABD5T2L7"/>
<evidence type="ECO:0000313" key="3">
    <source>
        <dbReference type="Proteomes" id="UP001596383"/>
    </source>
</evidence>
<protein>
    <submittedName>
        <fullName evidence="2">Uncharacterized protein</fullName>
    </submittedName>
</protein>
<proteinExistence type="predicted"/>